<evidence type="ECO:0000313" key="13">
    <source>
        <dbReference type="EMBL" id="UYV68318.1"/>
    </source>
</evidence>
<feature type="domain" description="Integrase catalytic" evidence="12">
    <location>
        <begin position="2675"/>
        <end position="2827"/>
    </location>
</feature>
<evidence type="ECO:0000256" key="1">
    <source>
        <dbReference type="ARBA" id="ARBA00012493"/>
    </source>
</evidence>
<dbReference type="InterPro" id="IPR050951">
    <property type="entry name" value="Retrovirus_Pol_polyprotein"/>
</dbReference>
<dbReference type="EC" id="2.7.7.49" evidence="1"/>
<dbReference type="Pfam" id="PF17917">
    <property type="entry name" value="RT_RNaseH"/>
    <property type="match status" value="2"/>
</dbReference>
<dbReference type="Gene3D" id="3.30.70.270">
    <property type="match status" value="5"/>
</dbReference>
<dbReference type="PROSITE" id="PS50878">
    <property type="entry name" value="RT_POL"/>
    <property type="match status" value="2"/>
</dbReference>
<dbReference type="PROSITE" id="PS50994">
    <property type="entry name" value="INTEGRASE"/>
    <property type="match status" value="3"/>
</dbReference>
<dbReference type="InterPro" id="IPR021109">
    <property type="entry name" value="Peptidase_aspartic_dom_sf"/>
</dbReference>
<reference evidence="13 14" key="1">
    <citation type="submission" date="2022-01" db="EMBL/GenBank/DDBJ databases">
        <title>A chromosomal length assembly of Cordylochernes scorpioides.</title>
        <authorList>
            <person name="Zeh D."/>
            <person name="Zeh J."/>
        </authorList>
    </citation>
    <scope>NUCLEOTIDE SEQUENCE [LARGE SCALE GENOMIC DNA]</scope>
    <source>
        <strain evidence="13">IN4F17</strain>
        <tissue evidence="13">Whole Body</tissue>
    </source>
</reference>
<evidence type="ECO:0000259" key="11">
    <source>
        <dbReference type="PROSITE" id="PS50878"/>
    </source>
</evidence>
<keyword evidence="8" id="KW-0863">Zinc-finger</keyword>
<dbReference type="InterPro" id="IPR043502">
    <property type="entry name" value="DNA/RNA_pol_sf"/>
</dbReference>
<dbReference type="InterPro" id="IPR036397">
    <property type="entry name" value="RNaseH_sf"/>
</dbReference>
<dbReference type="Pfam" id="PF17921">
    <property type="entry name" value="Integrase_H2C2"/>
    <property type="match status" value="3"/>
</dbReference>
<feature type="domain" description="CCHC-type" evidence="10">
    <location>
        <begin position="1900"/>
        <end position="1913"/>
    </location>
</feature>
<dbReference type="InterPro" id="IPR001878">
    <property type="entry name" value="Znf_CCHC"/>
</dbReference>
<dbReference type="PANTHER" id="PTHR37984">
    <property type="entry name" value="PROTEIN CBG26694"/>
    <property type="match status" value="1"/>
</dbReference>
<dbReference type="EMBL" id="CP092867">
    <property type="protein sequence ID" value="UYV68318.1"/>
    <property type="molecule type" value="Genomic_DNA"/>
</dbReference>
<keyword evidence="2" id="KW-0808">Transferase</keyword>
<name>A0ABY6KI75_9ARAC</name>
<dbReference type="SUPFAM" id="SSF56672">
    <property type="entry name" value="DNA/RNA polymerases"/>
    <property type="match status" value="3"/>
</dbReference>
<dbReference type="InterPro" id="IPR043128">
    <property type="entry name" value="Rev_trsase/Diguanyl_cyclase"/>
</dbReference>
<keyword evidence="6" id="KW-0378">Hydrolase</keyword>
<feature type="domain" description="Reverse transcriptase" evidence="11">
    <location>
        <begin position="1026"/>
        <end position="1205"/>
    </location>
</feature>
<evidence type="ECO:0000256" key="6">
    <source>
        <dbReference type="ARBA" id="ARBA00022801"/>
    </source>
</evidence>
<keyword evidence="5" id="KW-0255">Endonuclease</keyword>
<dbReference type="PROSITE" id="PS50158">
    <property type="entry name" value="ZF_CCHC"/>
    <property type="match status" value="1"/>
</dbReference>
<dbReference type="Pfam" id="PF00665">
    <property type="entry name" value="rve"/>
    <property type="match status" value="2"/>
</dbReference>
<dbReference type="Gene3D" id="3.10.10.10">
    <property type="entry name" value="HIV Type 1 Reverse Transcriptase, subunit A, domain 1"/>
    <property type="match status" value="2"/>
</dbReference>
<feature type="compositionally biased region" description="Low complexity" evidence="9">
    <location>
        <begin position="663"/>
        <end position="675"/>
    </location>
</feature>
<feature type="non-terminal residue" evidence="13">
    <location>
        <position position="3007"/>
    </location>
</feature>
<dbReference type="Proteomes" id="UP001235939">
    <property type="component" value="Chromosome 05"/>
</dbReference>
<evidence type="ECO:0000256" key="2">
    <source>
        <dbReference type="ARBA" id="ARBA00022679"/>
    </source>
</evidence>
<organism evidence="13 14">
    <name type="scientific">Cordylochernes scorpioides</name>
    <dbReference type="NCBI Taxonomy" id="51811"/>
    <lineage>
        <taxon>Eukaryota</taxon>
        <taxon>Metazoa</taxon>
        <taxon>Ecdysozoa</taxon>
        <taxon>Arthropoda</taxon>
        <taxon>Chelicerata</taxon>
        <taxon>Arachnida</taxon>
        <taxon>Pseudoscorpiones</taxon>
        <taxon>Cheliferoidea</taxon>
        <taxon>Chernetidae</taxon>
        <taxon>Cordylochernes</taxon>
    </lineage>
</organism>
<evidence type="ECO:0000256" key="7">
    <source>
        <dbReference type="ARBA" id="ARBA00022918"/>
    </source>
</evidence>
<keyword evidence="4" id="KW-0540">Nuclease</keyword>
<feature type="domain" description="Integrase catalytic" evidence="12">
    <location>
        <begin position="1532"/>
        <end position="1690"/>
    </location>
</feature>
<dbReference type="Gene3D" id="1.10.340.70">
    <property type="match status" value="3"/>
</dbReference>
<evidence type="ECO:0000256" key="4">
    <source>
        <dbReference type="ARBA" id="ARBA00022722"/>
    </source>
</evidence>
<dbReference type="SUPFAM" id="SSF53098">
    <property type="entry name" value="Ribonuclease H-like"/>
    <property type="match status" value="3"/>
</dbReference>
<evidence type="ECO:0000259" key="12">
    <source>
        <dbReference type="PROSITE" id="PS50994"/>
    </source>
</evidence>
<evidence type="ECO:0000256" key="3">
    <source>
        <dbReference type="ARBA" id="ARBA00022695"/>
    </source>
</evidence>
<dbReference type="SMART" id="SM00343">
    <property type="entry name" value="ZnF_C2HC"/>
    <property type="match status" value="2"/>
</dbReference>
<evidence type="ECO:0000259" key="10">
    <source>
        <dbReference type="PROSITE" id="PS50158"/>
    </source>
</evidence>
<dbReference type="CDD" id="cd01647">
    <property type="entry name" value="RT_LTR"/>
    <property type="match status" value="3"/>
</dbReference>
<keyword evidence="8" id="KW-0479">Metal-binding</keyword>
<dbReference type="PANTHER" id="PTHR37984:SF5">
    <property type="entry name" value="PROTEIN NYNRIN-LIKE"/>
    <property type="match status" value="1"/>
</dbReference>
<proteinExistence type="predicted"/>
<keyword evidence="14" id="KW-1185">Reference proteome</keyword>
<feature type="region of interest" description="Disordered" evidence="9">
    <location>
        <begin position="2915"/>
        <end position="3007"/>
    </location>
</feature>
<evidence type="ECO:0000256" key="9">
    <source>
        <dbReference type="SAM" id="MobiDB-lite"/>
    </source>
</evidence>
<feature type="region of interest" description="Disordered" evidence="9">
    <location>
        <begin position="613"/>
        <end position="705"/>
    </location>
</feature>
<dbReference type="InterPro" id="IPR001584">
    <property type="entry name" value="Integrase_cat-core"/>
</dbReference>
<dbReference type="InterPro" id="IPR000477">
    <property type="entry name" value="RT_dom"/>
</dbReference>
<dbReference type="Gene3D" id="2.40.70.10">
    <property type="entry name" value="Acid Proteases"/>
    <property type="match status" value="1"/>
</dbReference>
<dbReference type="Gene3D" id="3.10.20.370">
    <property type="match status" value="1"/>
</dbReference>
<protein>
    <recommendedName>
        <fullName evidence="1">RNA-directed DNA polymerase</fullName>
        <ecNumber evidence="1">2.7.7.49</ecNumber>
    </recommendedName>
</protein>
<dbReference type="Pfam" id="PF00078">
    <property type="entry name" value="RVT_1"/>
    <property type="match status" value="3"/>
</dbReference>
<dbReference type="CDD" id="cd09274">
    <property type="entry name" value="RNase_HI_RT_Ty3"/>
    <property type="match status" value="2"/>
</dbReference>
<feature type="domain" description="Integrase catalytic" evidence="12">
    <location>
        <begin position="366"/>
        <end position="535"/>
    </location>
</feature>
<dbReference type="Gene3D" id="3.30.420.10">
    <property type="entry name" value="Ribonuclease H-like superfamily/Ribonuclease H"/>
    <property type="match status" value="3"/>
</dbReference>
<keyword evidence="8" id="KW-0862">Zinc</keyword>
<feature type="compositionally biased region" description="Basic and acidic residues" evidence="9">
    <location>
        <begin position="2923"/>
        <end position="2932"/>
    </location>
</feature>
<feature type="region of interest" description="Disordered" evidence="9">
    <location>
        <begin position="899"/>
        <end position="924"/>
    </location>
</feature>
<sequence length="3007" mass="344848">MVNEGILQPIEYENWAAPIVPVLKKDGSLRICGDFRCTANKAIELDTYPLPSIDEIFSKLSGNTVFSSLDLSRAYLQVRLSEEAKRVVNINTTKGLFAFKRLPYGVVVAPNKFQREMDNLFADMSGVACYIDDILVAGKDHRDHEQKLELVFKRLQEKDNRPLIHIFSPQKPIPICAASRIKRWSLKLSAFKYTVEFRKTDDNGNADALSRLPLVSKTTESLDEDQVLLLRKMSEVPFSFQDVAVETRRDKLLSIVLRNVRENNWQIPKVSQENPLYSYYRIKDELSCEFGCLQWRERVVIPQKLRSLILNDLHEMHLGMVKMKMIARRYFWWPGIDKNIEELARDCRICQESASMPPSTISEWTWPEKPWHRLHLDLAGPFMGRMFMVLVDAYTKWLEIVIIKDITSRTIIGHLREIFARFGLPELLVTDNGRQFVSSEFEEFTKINGIRHTKTSPYNPSTNGLAERYVREFKNSLRKNQGKDSIEINLQRFLFTHRAFPQTVLKESPAELLMKRSLRSRFSNLIPKMAKVGEVYHDAMRKQEHFAVGSDVYFRSFANGPKWKRGRVMELLSSRHYLIEDEGRYVKRHINQLRPVIKKEVPEVRDLVLPGTSRDFILPGTSRDHPRLGGQEKTMEEAPEVDEELKGAESSAQEDTPEPEPGPAAAAVPVPVRSPRPQRSRRPPEPEPGPAAAAVPVPSMKKTRSNTTMIEQTHNQVPQEPTTDSTVAASLRTLTLCLDQILNRESEETITYDGDEPAAHFFSQLESQPNFHNLETARQARKALSSLRGEPRKIAQDLALLNKTYEEVKESLRAVYPRRPSFTLEEFYELKCTSMAEIETYYKNKVRIGLAINLPKSAIVQALSNGVPRNYGNLLKMAQPSGPEEWLCLAQQLTYEGDNTSTKAAQQRSPRQSRTPSTTVDKTPPYPCRYCGGQHWHAQCQQRGPYQRTFRTFTPAVHSVEQPQRSTGTASSGETKYFPINKFNVLPLNITPVKLKIISDKVISLRPYRTPYAYQKEIQDQISQLLKHDIITPSSSPYSSPVTLVRKRYNTMRLCIDFRRVNELVPSDLHPLPLIETVLDNLSKARVFSTVDISNAYYQIPIAEESQPLLSFVTQQGQYNFKRLPFGFKSAPQIFERVITQLIHKHHLSFIAHYYDDFVIFSDSSEQHLTHLRLFFKFCLEENLQLNLKKCNFYQNEIDFLGYHITAGTYTPNIKNTEIINAIRTPINVKTLQSFLGAVNVYHKFIPEYARLRHPLNQLLKKNAKWLWSPNCQQAFDKLKQHLATQPVLHLFQEGLPCQVYCDASTQGIAGVLKQVHPDGNIYPVQYYSRALRSYERNYTISELECLAIVECVDKFRVYLLGTRFVVYSDHHALQWLKTRKDPTGRLFRWSLRLSAYDYEVKYLKGSRQYEADLLSRNPFCGFLSTGQIKDHQGELRRDTRYILNDKDLMTIIRRGVTKIIVPPSLRGTLLQRAHRDFNHPGISQMTRLIAAQYYWDGMTNDIRTHVRTCSVCQLVKPPKGPIYGELGQLPPAVLPYELVSLDTISGFAKYGNSQTFLHVVVDHATRYAWEFPSRSTSILTYTQVIKKVMQFGSPKRLLTDRAPAFTSPKFRRFLIRHNIGQLLTTSNNPQANGLSERLNATITGKLKLLRLQQPKTAWTKLLPQVLQAYNHTPHSVTGFPPSYLLLGSFPLQLSEHVQNYPKIDDARELAYQRTHERHLRDKARFDQTHRASDFEVGDLVLAKTYHHPDTGKLAPFFSGPYEILEIISPQIVRINRSNRPLSRETDTIHVNKLKHYTENEQFISPPDSLRDKMVCGLYNAKIQNRILSEGDISLAKVIEIALSMEAAEKNTKLFHLEQGEDFVDKLRMERKVESNFQNGKCKHCGKLHKELCRFKEAICFKCNKKGHIASICWSSRRNLRQHQNQPGNIHQIGDQEEEEGYVQKIISVTIPEYKINFASSDPPYLMELKVEGNFIKFEMDTGSGLTLISEKDFKNSLQHLKLEKASIIVRTYDGTVVPILGKINVKVECQDITYKLRALVVKGEKRALMGREWINRLKLGCFAVKHMPVEITIEEILKENQALFVETTEPIKGFTFSVNMCDVNPIFHKARPVPFAIRPAVTEALDKMVAKGYLCEVASSKWATPVVVVPKKNKEIRICCDFKVTLNKYLDTAAYPLPTQQDLFSTLAKGKYFSKLDLRNAYLQLEVDPGTRPLLTINTHKGLFRFKRMPFGLANAPSYFQSVMDRVLSGIGGVICYIDDVLIATASIEEHLALLKTIFARLAKYNIKLKKEKCLFLQKEIEYLGHLVTEEGIRPLYHKVQAIQKAKTPTNISELRSFLGLVNFYGKFIPNLPELLKPLHELLHKKRPWVWTKECGEAIDKCKNSITSERVLVPYDATLPLCLATDASQIGVGAVLSHIIESQERPIMFASRTLSEAEQNYSQIEKEALAIIYGVTKFHQFIYGRKFILITDHKPLVTILGSRSGIPTLSTSRLQRWALILSAYTYDIKFRRTQDHGNADLLSRFPVGCEEIPGLNDVYALSYMEELPITAEEIATETEKDEVLSLAKFYTQQGWPEKVADHLRPYFQRKLELTVDGECLVWGMRVVIPPSLRIKMLNCLHETHSGMNKMKAVARSHFWWPNLDTQIEFLVNKCRSCQQSQDGPNKGKWQPWRWSTRPWQRIHIDFANKENINLLIVVDSHSKWIEAIPMRETTTRKTIEQLRRLFSSYGLPEELVSDNGPQFTGSEMKGFLEGNGIKQTLIPAYHPQSNGLAERAVRTIKTALDKNKRKIGDTIQDTLSKVLLAYRSTPHVTTGKTPSELFIGRALRTRVSLIHPSLASRVRDQQARQMKYDRRTHLEEFQIDDLVWCKNFRGGDKWIPGKIVGKKGTRVYTILIHGQVKAYHRDQIRKRWRNGEEDESGDGERQPEHSRGAGPSAIISEVVRDRGYMESLSPGLTSQRSDQDSEVQSDTDDGKSLEPLRSLDPEALKEEGPVLRRNPPRARRPP</sequence>
<feature type="compositionally biased region" description="Basic and acidic residues" evidence="9">
    <location>
        <begin position="2973"/>
        <end position="2995"/>
    </location>
</feature>
<gene>
    <name evidence="13" type="ORF">LAZ67_5003846</name>
</gene>
<evidence type="ECO:0000313" key="14">
    <source>
        <dbReference type="Proteomes" id="UP001235939"/>
    </source>
</evidence>
<dbReference type="InterPro" id="IPR041373">
    <property type="entry name" value="RT_RNaseH"/>
</dbReference>
<evidence type="ECO:0000256" key="5">
    <source>
        <dbReference type="ARBA" id="ARBA00022759"/>
    </source>
</evidence>
<feature type="compositionally biased region" description="Polar residues" evidence="9">
    <location>
        <begin position="899"/>
        <end position="921"/>
    </location>
</feature>
<dbReference type="InterPro" id="IPR041588">
    <property type="entry name" value="Integrase_H2C2"/>
</dbReference>
<keyword evidence="7" id="KW-0695">RNA-directed DNA polymerase</keyword>
<feature type="domain" description="Reverse transcriptase" evidence="11">
    <location>
        <begin position="2131"/>
        <end position="2309"/>
    </location>
</feature>
<dbReference type="InterPro" id="IPR012337">
    <property type="entry name" value="RNaseH-like_sf"/>
</dbReference>
<keyword evidence="3" id="KW-0548">Nucleotidyltransferase</keyword>
<dbReference type="SUPFAM" id="SSF50630">
    <property type="entry name" value="Acid proteases"/>
    <property type="match status" value="1"/>
</dbReference>
<accession>A0ABY6KI75</accession>
<evidence type="ECO:0000256" key="8">
    <source>
        <dbReference type="PROSITE-ProRule" id="PRU00047"/>
    </source>
</evidence>